<dbReference type="VEuPathDB" id="FungiDB:RhiirFUN_025347"/>
<comment type="caution">
    <text evidence="1">The sequence shown here is derived from an EMBL/GenBank/DDBJ whole genome shotgun (WGS) entry which is preliminary data.</text>
</comment>
<organism evidence="1 2">
    <name type="scientific">Rhizophagus irregularis</name>
    <dbReference type="NCBI Taxonomy" id="588596"/>
    <lineage>
        <taxon>Eukaryota</taxon>
        <taxon>Fungi</taxon>
        <taxon>Fungi incertae sedis</taxon>
        <taxon>Mucoromycota</taxon>
        <taxon>Glomeromycotina</taxon>
        <taxon>Glomeromycetes</taxon>
        <taxon>Glomerales</taxon>
        <taxon>Glomeraceae</taxon>
        <taxon>Rhizophagus</taxon>
    </lineage>
</organism>
<accession>A0A2I1HL45</accession>
<evidence type="ECO:0000313" key="2">
    <source>
        <dbReference type="Proteomes" id="UP000234323"/>
    </source>
</evidence>
<evidence type="ECO:0000313" key="1">
    <source>
        <dbReference type="EMBL" id="PKY59592.1"/>
    </source>
</evidence>
<sequence length="98" mass="11197">MDDCSDIYLQSKWRIKAANDLLGDVMQVYSSYCSMEQALLSTHIHFYNSASYTFQEENDDYQKINVCVGDVVGIASVKVESFAALEQYSNSMEMLERL</sequence>
<dbReference type="AlphaFoldDB" id="A0A2I1HL45"/>
<name>A0A2I1HL45_9GLOM</name>
<protein>
    <submittedName>
        <fullName evidence="1">Uncharacterized protein</fullName>
    </submittedName>
</protein>
<gene>
    <name evidence="1" type="ORF">RhiirA4_482453</name>
</gene>
<dbReference type="EMBL" id="LLXI01003641">
    <property type="protein sequence ID" value="PKY59592.1"/>
    <property type="molecule type" value="Genomic_DNA"/>
</dbReference>
<keyword evidence="2" id="KW-1185">Reference proteome</keyword>
<dbReference type="Proteomes" id="UP000234323">
    <property type="component" value="Unassembled WGS sequence"/>
</dbReference>
<proteinExistence type="predicted"/>
<reference evidence="1 2" key="1">
    <citation type="submission" date="2015-10" db="EMBL/GenBank/DDBJ databases">
        <title>Genome analyses suggest a sexual origin of heterokaryosis in a supposedly ancient asexual fungus.</title>
        <authorList>
            <person name="Ropars J."/>
            <person name="Sedzielewska K."/>
            <person name="Noel J."/>
            <person name="Charron P."/>
            <person name="Farinelli L."/>
            <person name="Marton T."/>
            <person name="Kruger M."/>
            <person name="Pelin A."/>
            <person name="Brachmann A."/>
            <person name="Corradi N."/>
        </authorList>
    </citation>
    <scope>NUCLEOTIDE SEQUENCE [LARGE SCALE GENOMIC DNA]</scope>
    <source>
        <strain evidence="1 2">A4</strain>
    </source>
</reference>